<dbReference type="NCBIfam" id="TIGR02415">
    <property type="entry name" value="23BDH"/>
    <property type="match status" value="1"/>
</dbReference>
<evidence type="ECO:0000256" key="6">
    <source>
        <dbReference type="ARBA" id="ARBA00047315"/>
    </source>
</evidence>
<protein>
    <recommendedName>
        <fullName evidence="3">diacetyl reductase [(S)-acetoin forming]</fullName>
        <ecNumber evidence="3">1.1.1.304</ecNumber>
    </recommendedName>
</protein>
<dbReference type="EMBL" id="MIQE01000002">
    <property type="protein sequence ID" value="OFA13083.1"/>
    <property type="molecule type" value="Genomic_DNA"/>
</dbReference>
<dbReference type="PROSITE" id="PS00061">
    <property type="entry name" value="ADH_SHORT"/>
    <property type="match status" value="1"/>
</dbReference>
<comment type="function">
    <text evidence="1">Catalyzes the irreversible reduction of 2,3-butanediol to (S)-acetoin in the presence of NADH.</text>
</comment>
<dbReference type="SUPFAM" id="SSF51735">
    <property type="entry name" value="NAD(P)-binding Rossmann-fold domains"/>
    <property type="match status" value="1"/>
</dbReference>
<dbReference type="EC" id="1.1.1.304" evidence="3"/>
<evidence type="ECO:0000256" key="7">
    <source>
        <dbReference type="PIRSR" id="PIRSR614007-1"/>
    </source>
</evidence>
<evidence type="ECO:0000256" key="1">
    <source>
        <dbReference type="ARBA" id="ARBA00003200"/>
    </source>
</evidence>
<dbReference type="InterPro" id="IPR014007">
    <property type="entry name" value="23BDH"/>
</dbReference>
<dbReference type="AlphaFoldDB" id="A0A1E7XJ21"/>
<comment type="catalytic activity">
    <reaction evidence="6">
        <text>(S)-acetoin + NAD(+) = diacetyl + NADH + H(+)</text>
        <dbReference type="Rhea" id="RHEA:27286"/>
        <dbReference type="ChEBI" id="CHEBI:15378"/>
        <dbReference type="ChEBI" id="CHEBI:15687"/>
        <dbReference type="ChEBI" id="CHEBI:16583"/>
        <dbReference type="ChEBI" id="CHEBI:57540"/>
        <dbReference type="ChEBI" id="CHEBI:57945"/>
        <dbReference type="EC" id="1.1.1.304"/>
    </reaction>
</comment>
<dbReference type="GO" id="GO:0045150">
    <property type="term" value="P:acetoin catabolic process"/>
    <property type="evidence" value="ECO:0007669"/>
    <property type="project" value="InterPro"/>
</dbReference>
<accession>A0A1E7XJ21</accession>
<evidence type="ECO:0000256" key="8">
    <source>
        <dbReference type="PIRSR" id="PIRSR614007-2"/>
    </source>
</evidence>
<dbReference type="PANTHER" id="PTHR43639">
    <property type="entry name" value="OXIDOREDUCTASE, SHORT-CHAIN DEHYDROGENASE/REDUCTASE FAMILY (AFU_ORTHOLOGUE AFUA_5G02870)"/>
    <property type="match status" value="1"/>
</dbReference>
<dbReference type="PRINTS" id="PR00081">
    <property type="entry name" value="GDHRDH"/>
</dbReference>
<evidence type="ECO:0000313" key="9">
    <source>
        <dbReference type="EMBL" id="OFA13083.1"/>
    </source>
</evidence>
<feature type="binding site" evidence="8">
    <location>
        <position position="158"/>
    </location>
    <ligand>
        <name>NAD(+)</name>
        <dbReference type="ChEBI" id="CHEBI:57540"/>
    </ligand>
</feature>
<feature type="active site" description="Proton acceptor" evidence="7">
    <location>
        <position position="154"/>
    </location>
</feature>
<gene>
    <name evidence="9" type="primary">budC_1</name>
    <name evidence="9" type="ORF">LASUN_00820</name>
</gene>
<dbReference type="InterPro" id="IPR020904">
    <property type="entry name" value="Sc_DH/Rdtase_CS"/>
</dbReference>
<organism evidence="9 10">
    <name type="scientific">Lentilactobacillus sunkii</name>
    <dbReference type="NCBI Taxonomy" id="481719"/>
    <lineage>
        <taxon>Bacteria</taxon>
        <taxon>Bacillati</taxon>
        <taxon>Bacillota</taxon>
        <taxon>Bacilli</taxon>
        <taxon>Lactobacillales</taxon>
        <taxon>Lactobacillaceae</taxon>
        <taxon>Lentilactobacillus</taxon>
    </lineage>
</organism>
<name>A0A1E7XJ21_9LACO</name>
<dbReference type="Gene3D" id="3.40.50.720">
    <property type="entry name" value="NAD(P)-binding Rossmann-like Domain"/>
    <property type="match status" value="1"/>
</dbReference>
<dbReference type="InterPro" id="IPR002347">
    <property type="entry name" value="SDR_fam"/>
</dbReference>
<proteinExistence type="inferred from homology"/>
<evidence type="ECO:0000256" key="4">
    <source>
        <dbReference type="ARBA" id="ARBA00023002"/>
    </source>
</evidence>
<comment type="caution">
    <text evidence="9">The sequence shown here is derived from an EMBL/GenBank/DDBJ whole genome shotgun (WGS) entry which is preliminary data.</text>
</comment>
<dbReference type="FunFam" id="3.40.50.720:FF:000084">
    <property type="entry name" value="Short-chain dehydrogenase reductase"/>
    <property type="match status" value="1"/>
</dbReference>
<dbReference type="PRINTS" id="PR00080">
    <property type="entry name" value="SDRFAMILY"/>
</dbReference>
<dbReference type="GO" id="GO:0052588">
    <property type="term" value="F:diacetyl reductase ((S)-acetoin forming) (NAD+) activity"/>
    <property type="evidence" value="ECO:0007669"/>
    <property type="project" value="UniProtKB-EC"/>
</dbReference>
<evidence type="ECO:0000256" key="2">
    <source>
        <dbReference type="ARBA" id="ARBA00006484"/>
    </source>
</evidence>
<feature type="binding site" evidence="8">
    <location>
        <position position="154"/>
    </location>
    <ligand>
        <name>NAD(+)</name>
        <dbReference type="ChEBI" id="CHEBI:57540"/>
    </ligand>
</feature>
<dbReference type="GO" id="GO:0008206">
    <property type="term" value="P:bile acid metabolic process"/>
    <property type="evidence" value="ECO:0007669"/>
    <property type="project" value="UniProtKB-ARBA"/>
</dbReference>
<evidence type="ECO:0000256" key="5">
    <source>
        <dbReference type="ARBA" id="ARBA00023027"/>
    </source>
</evidence>
<dbReference type="RefSeq" id="WP_070366866.1">
    <property type="nucleotide sequence ID" value="NZ_JAZHVW010000013.1"/>
</dbReference>
<feature type="binding site" evidence="8">
    <location>
        <position position="33"/>
    </location>
    <ligand>
        <name>NAD(+)</name>
        <dbReference type="ChEBI" id="CHEBI:57540"/>
    </ligand>
</feature>
<sequence length="258" mass="27099">MTKVAMITGGAQGIGAEVARHLSKKGFDIAIGDLPQQKEKAQAVITEVASAGQKAVFIPLDVTNQENVAKAVDDAASQLGGFDVMVNNAGVAKVDKFVDIKPEDLEFSFKINVFGVIYGTQAAAKKFKELGVHGKIINASSIAGMRAFPVWATYSATKAAVISLTQAAANEFAADHITVNAYAPGVVGTTGMWDEIDRKMSEINGKPLGQNKKDFIGTIPLGRTVQPNDIANIVEFLASPEADFITGQAYAVDGGGLL</sequence>
<dbReference type="STRING" id="481719.LASUN_00820"/>
<evidence type="ECO:0000256" key="3">
    <source>
        <dbReference type="ARBA" id="ARBA00012848"/>
    </source>
</evidence>
<evidence type="ECO:0000313" key="10">
    <source>
        <dbReference type="Proteomes" id="UP000177010"/>
    </source>
</evidence>
<keyword evidence="4 9" id="KW-0560">Oxidoreductase</keyword>
<dbReference type="Proteomes" id="UP000177010">
    <property type="component" value="Unassembled WGS sequence"/>
</dbReference>
<feature type="binding site" evidence="8">
    <location>
        <begin position="61"/>
        <end position="62"/>
    </location>
    <ligand>
        <name>NAD(+)</name>
        <dbReference type="ChEBI" id="CHEBI:57540"/>
    </ligand>
</feature>
<dbReference type="NCBIfam" id="NF005559">
    <property type="entry name" value="PRK07231.1"/>
    <property type="match status" value="1"/>
</dbReference>
<dbReference type="PANTHER" id="PTHR43639:SF1">
    <property type="entry name" value="SHORT-CHAIN DEHYDROGENASE_REDUCTASE FAMILY PROTEIN"/>
    <property type="match status" value="1"/>
</dbReference>
<keyword evidence="5 8" id="KW-0520">NAD</keyword>
<dbReference type="Pfam" id="PF13561">
    <property type="entry name" value="adh_short_C2"/>
    <property type="match status" value="1"/>
</dbReference>
<comment type="similarity">
    <text evidence="2">Belongs to the short-chain dehydrogenases/reductases (SDR) family.</text>
</comment>
<feature type="binding site" evidence="8">
    <location>
        <begin position="12"/>
        <end position="14"/>
    </location>
    <ligand>
        <name>NAD(+)</name>
        <dbReference type="ChEBI" id="CHEBI:57540"/>
    </ligand>
</feature>
<feature type="binding site" evidence="8">
    <location>
        <position position="88"/>
    </location>
    <ligand>
        <name>NAD(+)</name>
        <dbReference type="ChEBI" id="CHEBI:57540"/>
    </ligand>
</feature>
<dbReference type="InterPro" id="IPR036291">
    <property type="entry name" value="NAD(P)-bd_dom_sf"/>
</dbReference>
<feature type="binding site" evidence="8">
    <location>
        <begin position="184"/>
        <end position="189"/>
    </location>
    <ligand>
        <name>NAD(+)</name>
        <dbReference type="ChEBI" id="CHEBI:57540"/>
    </ligand>
</feature>
<reference evidence="9 10" key="1">
    <citation type="submission" date="2016-09" db="EMBL/GenBank/DDBJ databases">
        <title>Genome Sequence of Lactobacillus sunkii Strain CG01.</title>
        <authorList>
            <person name="Poehlein A."/>
            <person name="Gabris C."/>
            <person name="Bengelsdorf F.R."/>
            <person name="Duerre P."/>
            <person name="Daniel R."/>
        </authorList>
    </citation>
    <scope>NUCLEOTIDE SEQUENCE [LARGE SCALE GENOMIC DNA]</scope>
    <source>
        <strain evidence="9 10">CG_D</strain>
    </source>
</reference>